<protein>
    <submittedName>
        <fullName evidence="3">DUF4395 domain-containing protein</fullName>
    </submittedName>
</protein>
<dbReference type="InterPro" id="IPR025508">
    <property type="entry name" value="DUF4395"/>
</dbReference>
<dbReference type="EMBL" id="JADJIB010000002">
    <property type="protein sequence ID" value="MBK7273008.1"/>
    <property type="molecule type" value="Genomic_DNA"/>
</dbReference>
<keyword evidence="1" id="KW-0472">Membrane</keyword>
<feature type="transmembrane region" description="Helical" evidence="1">
    <location>
        <begin position="20"/>
        <end position="48"/>
    </location>
</feature>
<reference evidence="6 7" key="1">
    <citation type="submission" date="2020-10" db="EMBL/GenBank/DDBJ databases">
        <title>Connecting structure to function with the recovery of over 1000 high-quality activated sludge metagenome-assembled genomes encoding full-length rRNA genes using long-read sequencing.</title>
        <authorList>
            <person name="Singleton C.M."/>
            <person name="Petriglieri F."/>
            <person name="Kristensen J.M."/>
            <person name="Kirkegaard R.H."/>
            <person name="Michaelsen T.Y."/>
            <person name="Andersen M.H."/>
            <person name="Karst S.M."/>
            <person name="Dueholm M.S."/>
            <person name="Nielsen P.H."/>
            <person name="Albertsen M."/>
        </authorList>
    </citation>
    <scope>NUCLEOTIDE SEQUENCE [LARGE SCALE GENOMIC DNA]</scope>
    <source>
        <strain evidence="3">AalE_18-Q3-R2-46_BAT3C.188</strain>
        <strain evidence="4">Ega_18-Q3-R5-49_MAXAC.001</strain>
        <strain evidence="5">Ribe_18-Q3-R11-54_MAXAC.001</strain>
    </source>
</reference>
<keyword evidence="1" id="KW-1133">Transmembrane helix</keyword>
<evidence type="ECO:0000313" key="3">
    <source>
        <dbReference type="EMBL" id="MBK6300658.1"/>
    </source>
</evidence>
<feature type="transmembrane region" description="Helical" evidence="1">
    <location>
        <begin position="115"/>
        <end position="143"/>
    </location>
</feature>
<dbReference type="Pfam" id="PF14340">
    <property type="entry name" value="DUF4395"/>
    <property type="match status" value="1"/>
</dbReference>
<proteinExistence type="predicted"/>
<dbReference type="Proteomes" id="UP000886632">
    <property type="component" value="Unassembled WGS sequence"/>
</dbReference>
<feature type="domain" description="DUF4395" evidence="2">
    <location>
        <begin position="11"/>
        <end position="147"/>
    </location>
</feature>
<keyword evidence="1" id="KW-0812">Transmembrane</keyword>
<evidence type="ECO:0000313" key="4">
    <source>
        <dbReference type="EMBL" id="MBK7273008.1"/>
    </source>
</evidence>
<evidence type="ECO:0000313" key="7">
    <source>
        <dbReference type="Proteomes" id="UP000726105"/>
    </source>
</evidence>
<dbReference type="Proteomes" id="UP000726105">
    <property type="component" value="Unassembled WGS sequence"/>
</dbReference>
<evidence type="ECO:0000256" key="1">
    <source>
        <dbReference type="SAM" id="Phobius"/>
    </source>
</evidence>
<dbReference type="EMBL" id="JADIXZ010000004">
    <property type="protein sequence ID" value="MBK6300658.1"/>
    <property type="molecule type" value="Genomic_DNA"/>
</dbReference>
<feature type="transmembrane region" description="Helical" evidence="1">
    <location>
        <begin position="85"/>
        <end position="103"/>
    </location>
</feature>
<gene>
    <name evidence="3" type="ORF">IPF40_06255</name>
    <name evidence="4" type="ORF">IPI13_07490</name>
    <name evidence="5" type="ORF">IPP00_16085</name>
</gene>
<comment type="caution">
    <text evidence="3">The sequence shown here is derived from an EMBL/GenBank/DDBJ whole genome shotgun (WGS) entry which is preliminary data.</text>
</comment>
<evidence type="ECO:0000313" key="5">
    <source>
        <dbReference type="EMBL" id="MBL0005419.1"/>
    </source>
</evidence>
<evidence type="ECO:0000259" key="2">
    <source>
        <dbReference type="Pfam" id="PF14340"/>
    </source>
</evidence>
<name>A0A934X5F0_9MICO</name>
<sequence>MDLRPGFPTVVDEVTVRLIASVVLVIGIVALVSGAWWLYAVLAADFILRSVFGPRLSPIAQVVLRTIRPRVPAAGRPTPGAPKRFAASIGAVLTSAATILAILHATSGSAAAGTAVFAIGAIMVVFPALESAAGLCVGCVIFAQLIRLGLVPERICLECADITRRTAVASGQPA</sequence>
<organism evidence="3 6">
    <name type="scientific">Candidatus Phosphoribacter hodrii</name>
    <dbReference type="NCBI Taxonomy" id="2953743"/>
    <lineage>
        <taxon>Bacteria</taxon>
        <taxon>Bacillati</taxon>
        <taxon>Actinomycetota</taxon>
        <taxon>Actinomycetes</taxon>
        <taxon>Micrococcales</taxon>
        <taxon>Dermatophilaceae</taxon>
        <taxon>Candidatus Phosphoribacter</taxon>
    </lineage>
</organism>
<accession>A0A934X5F0</accession>
<dbReference type="EMBL" id="JADKGK010000026">
    <property type="protein sequence ID" value="MBL0005419.1"/>
    <property type="molecule type" value="Genomic_DNA"/>
</dbReference>
<dbReference type="AlphaFoldDB" id="A0A934X5F0"/>
<evidence type="ECO:0000313" key="6">
    <source>
        <dbReference type="Proteomes" id="UP000718281"/>
    </source>
</evidence>
<dbReference type="Proteomes" id="UP000718281">
    <property type="component" value="Unassembled WGS sequence"/>
</dbReference>